<proteinExistence type="predicted"/>
<gene>
    <name evidence="1" type="ORF">ENL40_07840</name>
</gene>
<protein>
    <submittedName>
        <fullName evidence="1">Uncharacterized protein</fullName>
    </submittedName>
</protein>
<dbReference type="Proteomes" id="UP000886217">
    <property type="component" value="Unassembled WGS sequence"/>
</dbReference>
<comment type="caution">
    <text evidence="1">The sequence shown here is derived from an EMBL/GenBank/DDBJ whole genome shotgun (WGS) entry which is preliminary data.</text>
</comment>
<dbReference type="AlphaFoldDB" id="A0A7C5PB55"/>
<organism evidence="1">
    <name type="scientific">Thermococcus litoralis</name>
    <dbReference type="NCBI Taxonomy" id="2265"/>
    <lineage>
        <taxon>Archaea</taxon>
        <taxon>Methanobacteriati</taxon>
        <taxon>Methanobacteriota</taxon>
        <taxon>Thermococci</taxon>
        <taxon>Thermococcales</taxon>
        <taxon>Thermococcaceae</taxon>
        <taxon>Thermococcus</taxon>
    </lineage>
</organism>
<reference evidence="1" key="1">
    <citation type="journal article" date="2020" name="mSystems">
        <title>Genome- and Community-Level Interaction Insights into Carbon Utilization and Element Cycling Functions of Hydrothermarchaeota in Hydrothermal Sediment.</title>
        <authorList>
            <person name="Zhou Z."/>
            <person name="Liu Y."/>
            <person name="Xu W."/>
            <person name="Pan J."/>
            <person name="Luo Z.H."/>
            <person name="Li M."/>
        </authorList>
    </citation>
    <scope>NUCLEOTIDE SEQUENCE [LARGE SCALE GENOMIC DNA]</scope>
    <source>
        <strain evidence="1">HyVt-93</strain>
    </source>
</reference>
<name>A0A7C5PB55_THELI</name>
<dbReference type="EMBL" id="DRTU01000316">
    <property type="protein sequence ID" value="HHI01352.1"/>
    <property type="molecule type" value="Genomic_DNA"/>
</dbReference>
<accession>A0A7C5PB55</accession>
<sequence length="63" mass="7380">MTLTGGTNIISIRNEKIFLEYPKFKEEKEMYPIVEKAFTKQGYTKIEDHTQDNKGVDFCFQEG</sequence>
<evidence type="ECO:0000313" key="1">
    <source>
        <dbReference type="EMBL" id="HHI01352.1"/>
    </source>
</evidence>